<feature type="active site" evidence="3">
    <location>
        <position position="135"/>
    </location>
</feature>
<reference evidence="5 6" key="1">
    <citation type="submission" date="2023-08" db="EMBL/GenBank/DDBJ databases">
        <title>Bioegradation of LLDPE and BLDPE plastic by marine bacteria from coast plastic debris.</title>
        <authorList>
            <person name="Rong Z."/>
        </authorList>
    </citation>
    <scope>NUCLEOTIDE SEQUENCE [LARGE SCALE GENOMIC DNA]</scope>
    <source>
        <strain evidence="5 6">Z-2</strain>
    </source>
</reference>
<evidence type="ECO:0000313" key="5">
    <source>
        <dbReference type="EMBL" id="MDS1116559.1"/>
    </source>
</evidence>
<evidence type="ECO:0000256" key="1">
    <source>
        <dbReference type="ARBA" id="ARBA00010515"/>
    </source>
</evidence>
<dbReference type="Proteomes" id="UP001265083">
    <property type="component" value="Unassembled WGS sequence"/>
</dbReference>
<dbReference type="PROSITE" id="PS01174">
    <property type="entry name" value="LIPASE_GDXG_SER"/>
    <property type="match status" value="1"/>
</dbReference>
<organism evidence="5 6">
    <name type="scientific">Gordonia westfalica</name>
    <dbReference type="NCBI Taxonomy" id="158898"/>
    <lineage>
        <taxon>Bacteria</taxon>
        <taxon>Bacillati</taxon>
        <taxon>Actinomycetota</taxon>
        <taxon>Actinomycetes</taxon>
        <taxon>Mycobacteriales</taxon>
        <taxon>Gordoniaceae</taxon>
        <taxon>Gordonia</taxon>
    </lineage>
</organism>
<evidence type="ECO:0000259" key="4">
    <source>
        <dbReference type="Pfam" id="PF07859"/>
    </source>
</evidence>
<dbReference type="InterPro" id="IPR029058">
    <property type="entry name" value="AB_hydrolase_fold"/>
</dbReference>
<dbReference type="Gene3D" id="3.40.50.1820">
    <property type="entry name" value="alpha/beta hydrolase"/>
    <property type="match status" value="1"/>
</dbReference>
<name>A0ABU2GYL8_9ACTN</name>
<dbReference type="PANTHER" id="PTHR48081:SF30">
    <property type="entry name" value="ACETYL-HYDROLASE LIPR-RELATED"/>
    <property type="match status" value="1"/>
</dbReference>
<keyword evidence="6" id="KW-1185">Reference proteome</keyword>
<dbReference type="GO" id="GO:0016787">
    <property type="term" value="F:hydrolase activity"/>
    <property type="evidence" value="ECO:0007669"/>
    <property type="project" value="UniProtKB-KW"/>
</dbReference>
<gene>
    <name evidence="5" type="ORF">RD149_22690</name>
</gene>
<sequence length="289" mass="30469">MPTDSYVTLPLDRPGRPAGPELLERRAKFSATEIDPSLAVQVDDTQYAGVQCRTIRGGERGMILYLHGGGFRMGSPEAYHAHAARLAAGAEVTVVLPRYRLAPESPYPAGLRDVLAAYEGVASTPGEPIVVAGDSAGAGLAAAVVVAVRDCGIRTPDGLMLMSPWLDLHCSSPFYETATDPYFPAETARSARDDYLQGTSAADPMVSPLLAEHEGFPPTLIQVGAHEALVGDALDLARGLATADVACTLEVAAGQGHTWPLIQPDAEISIASVDSCVRFVHAIVDARRK</sequence>
<evidence type="ECO:0000313" key="6">
    <source>
        <dbReference type="Proteomes" id="UP001265083"/>
    </source>
</evidence>
<feature type="domain" description="Alpha/beta hydrolase fold-3" evidence="4">
    <location>
        <begin position="63"/>
        <end position="259"/>
    </location>
</feature>
<dbReference type="RefSeq" id="WP_310952328.1">
    <property type="nucleotide sequence ID" value="NZ_JAVLUS010000027.1"/>
</dbReference>
<dbReference type="PANTHER" id="PTHR48081">
    <property type="entry name" value="AB HYDROLASE SUPERFAMILY PROTEIN C4A8.06C"/>
    <property type="match status" value="1"/>
</dbReference>
<dbReference type="SUPFAM" id="SSF53474">
    <property type="entry name" value="alpha/beta-Hydrolases"/>
    <property type="match status" value="1"/>
</dbReference>
<dbReference type="EMBL" id="JAVLUS010000027">
    <property type="protein sequence ID" value="MDS1116559.1"/>
    <property type="molecule type" value="Genomic_DNA"/>
</dbReference>
<comment type="similarity">
    <text evidence="1">Belongs to the 'GDXG' lipolytic enzyme family.</text>
</comment>
<dbReference type="InterPro" id="IPR050300">
    <property type="entry name" value="GDXG_lipolytic_enzyme"/>
</dbReference>
<evidence type="ECO:0000256" key="2">
    <source>
        <dbReference type="ARBA" id="ARBA00022801"/>
    </source>
</evidence>
<protein>
    <submittedName>
        <fullName evidence="5">Alpha/beta hydrolase fold domain-containing protein</fullName>
    </submittedName>
</protein>
<keyword evidence="2 5" id="KW-0378">Hydrolase</keyword>
<proteinExistence type="inferred from homology"/>
<dbReference type="InterPro" id="IPR013094">
    <property type="entry name" value="AB_hydrolase_3"/>
</dbReference>
<dbReference type="InterPro" id="IPR033140">
    <property type="entry name" value="Lipase_GDXG_put_SER_AS"/>
</dbReference>
<accession>A0ABU2GYL8</accession>
<dbReference type="Pfam" id="PF07859">
    <property type="entry name" value="Abhydrolase_3"/>
    <property type="match status" value="1"/>
</dbReference>
<evidence type="ECO:0000256" key="3">
    <source>
        <dbReference type="PROSITE-ProRule" id="PRU10038"/>
    </source>
</evidence>
<comment type="caution">
    <text evidence="5">The sequence shown here is derived from an EMBL/GenBank/DDBJ whole genome shotgun (WGS) entry which is preliminary data.</text>
</comment>